<sequence>MASNALAQEEENYVRIALLLTGISPRAVRVLFDKEFPQASLSITVNDKNKKKKLNDLRGLKPSYNPSFPSSVTDSKTFDVTLMIVLLRNLTTLPLVPPVNGYDKLPVTIETTPASDLARIKHYRNFLAHLHDGKVDGTLFTTAWKDISDAVLRLGGITMKQECDQLMTKPLDMSSQEIVRDLHQANKDIQTIIQSIDLIQTDHTEVKNDMKTLKSDHESLKKSHDFLQHEHAGSKNNIEMIKEDVKTIQIEQESMGKSHKLLQFDHLDTKMNVLSLKSDCEMLKKSHDLLQGDSVKTRTDLKELSSLHEEYVPKNRRELIDKLLGEWQKNPDTVAETRAMKAVFKCILERNCVTITASSAGKTCTLRHVALKMKEEGYNILPVTNPNDIVQFCNPNQKTLFVIDDFCGTYSINKSDLESWEPVIEHVKVMMQNKQTKIIVACRLQIYQDKKFESLSIFSTCVCNLLSEDLCLLKQKQQSIAELYLETKASEIIQYCDLYDCFPLLCKLYNDNPNLNITDFFKNPFSVYTAEINKLDKNGYYEKYCGLALCVMFNNNLKEEWLTEEIDKEKAKRIKNTCEASRLERGTSRLVLLDELNSLEHTFIKKEQNVFKIKHDKLFDLLAYYFGQKMIQCLIKNAHPFVIMQRFLLDRIDDMDQFITIVPPKYHQMYIQRMIDDWSKGQVQIVFNNINMKIPNFRQRFLCYLNTLDRSFQRRLALTCDVNYKYTVLFQCCYIDDIFFIQWCINHGVDINNDNYHGISPLYIACQNNYIDVVKLLLDKKADINNDNYHGISPLYIACQNNYIDVVKLLLDRKADINKCRDSGASPLYIACHNNHIEVVKILLDRKADINKCRDSGTSPLNIACQNNHIEVVEILLDRKADINKCRHSGVSPLYIACHNNHIEVVEILLDRKADINKCVDSGVSPLYIACHNNYIEVVKILLDRKADINKCEDSGVSPLNIACQNNHIEVVKILLDRKADINKCEDSGVSPLYIACQNNHIEVVKILLDRKADINKCRDSGVSPLYEACHNNYIEVVKILLDRKADINKCEDSGVSPLYIGCHNNYIEVVKILLDRKADINKCRHSGVSPLKADINKCEDSGVSPLYIACQNNHIEVVKILLDRKADINKCKDSGASPLYIACQNNHIDIVSMLLEKGSDYNKCNNIGTSPIQIAIEYGHNGIRAIINEHIKVDVIQEYQENIIHEY</sequence>
<accession>A0A6J8D383</accession>
<evidence type="ECO:0000313" key="6">
    <source>
        <dbReference type="EMBL" id="CAC5401594.1"/>
    </source>
</evidence>
<evidence type="ECO:0000256" key="2">
    <source>
        <dbReference type="ARBA" id="ARBA00023043"/>
    </source>
</evidence>
<dbReference type="Pfam" id="PF00023">
    <property type="entry name" value="Ank"/>
    <property type="match status" value="1"/>
</dbReference>
<organism evidence="6 7">
    <name type="scientific">Mytilus coruscus</name>
    <name type="common">Sea mussel</name>
    <dbReference type="NCBI Taxonomy" id="42192"/>
    <lineage>
        <taxon>Eukaryota</taxon>
        <taxon>Metazoa</taxon>
        <taxon>Spiralia</taxon>
        <taxon>Lophotrochozoa</taxon>
        <taxon>Mollusca</taxon>
        <taxon>Bivalvia</taxon>
        <taxon>Autobranchia</taxon>
        <taxon>Pteriomorphia</taxon>
        <taxon>Mytilida</taxon>
        <taxon>Mytiloidea</taxon>
        <taxon>Mytilidae</taxon>
        <taxon>Mytilinae</taxon>
        <taxon>Mytilus</taxon>
    </lineage>
</organism>
<dbReference type="Proteomes" id="UP000507470">
    <property type="component" value="Unassembled WGS sequence"/>
</dbReference>
<feature type="repeat" description="ANK" evidence="3">
    <location>
        <begin position="1135"/>
        <end position="1167"/>
    </location>
</feature>
<dbReference type="AlphaFoldDB" id="A0A6J8D383"/>
<feature type="repeat" description="ANK" evidence="3">
    <location>
        <begin position="1021"/>
        <end position="1053"/>
    </location>
</feature>
<dbReference type="InterPro" id="IPR041249">
    <property type="entry name" value="HEPN_DZIP3"/>
</dbReference>
<feature type="repeat" description="ANK" evidence="3">
    <location>
        <begin position="988"/>
        <end position="1020"/>
    </location>
</feature>
<feature type="repeat" description="ANK" evidence="3">
    <location>
        <begin position="856"/>
        <end position="888"/>
    </location>
</feature>
<evidence type="ECO:0000256" key="3">
    <source>
        <dbReference type="PROSITE-ProRule" id="PRU00023"/>
    </source>
</evidence>
<feature type="repeat" description="ANK" evidence="3">
    <location>
        <begin position="889"/>
        <end position="917"/>
    </location>
</feature>
<dbReference type="Pfam" id="PF20720">
    <property type="entry name" value="nSTAND3"/>
    <property type="match status" value="1"/>
</dbReference>
<dbReference type="PROSITE" id="PS50088">
    <property type="entry name" value="ANK_REPEAT"/>
    <property type="match status" value="12"/>
</dbReference>
<dbReference type="InterPro" id="IPR036770">
    <property type="entry name" value="Ankyrin_rpt-contain_sf"/>
</dbReference>
<reference evidence="6 7" key="1">
    <citation type="submission" date="2020-06" db="EMBL/GenBank/DDBJ databases">
        <authorList>
            <person name="Li R."/>
            <person name="Bekaert M."/>
        </authorList>
    </citation>
    <scope>NUCLEOTIDE SEQUENCE [LARGE SCALE GENOMIC DNA]</scope>
    <source>
        <strain evidence="7">wild</strain>
    </source>
</reference>
<evidence type="ECO:0000259" key="5">
    <source>
        <dbReference type="Pfam" id="PF20720"/>
    </source>
</evidence>
<feature type="domain" description="Novel STAND NTPase 3" evidence="5">
    <location>
        <begin position="336"/>
        <end position="465"/>
    </location>
</feature>
<feature type="repeat" description="ANK" evidence="3">
    <location>
        <begin position="1054"/>
        <end position="1086"/>
    </location>
</feature>
<evidence type="ECO:0000259" key="4">
    <source>
        <dbReference type="Pfam" id="PF18738"/>
    </source>
</evidence>
<dbReference type="PANTHER" id="PTHR24198:SF165">
    <property type="entry name" value="ANKYRIN REPEAT-CONTAINING PROTEIN-RELATED"/>
    <property type="match status" value="1"/>
</dbReference>
<dbReference type="Pfam" id="PF18738">
    <property type="entry name" value="HEPN_DZIP3"/>
    <property type="match status" value="1"/>
</dbReference>
<feature type="repeat" description="ANK" evidence="3">
    <location>
        <begin position="922"/>
        <end position="954"/>
    </location>
</feature>
<feature type="repeat" description="ANK" evidence="3">
    <location>
        <begin position="1102"/>
        <end position="1134"/>
    </location>
</feature>
<proteinExistence type="predicted"/>
<dbReference type="InterPro" id="IPR002110">
    <property type="entry name" value="Ankyrin_rpt"/>
</dbReference>
<dbReference type="EMBL" id="CACVKT020006444">
    <property type="protein sequence ID" value="CAC5401594.1"/>
    <property type="molecule type" value="Genomic_DNA"/>
</dbReference>
<dbReference type="InterPro" id="IPR049050">
    <property type="entry name" value="nSTAND3"/>
</dbReference>
<gene>
    <name evidence="6" type="ORF">MCOR_35661</name>
</gene>
<dbReference type="PROSITE" id="PS50297">
    <property type="entry name" value="ANK_REP_REGION"/>
    <property type="match status" value="12"/>
</dbReference>
<feature type="repeat" description="ANK" evidence="3">
    <location>
        <begin position="955"/>
        <end position="987"/>
    </location>
</feature>
<keyword evidence="7" id="KW-1185">Reference proteome</keyword>
<evidence type="ECO:0000313" key="7">
    <source>
        <dbReference type="Proteomes" id="UP000507470"/>
    </source>
</evidence>
<name>A0A6J8D383_MYTCO</name>
<keyword evidence="1" id="KW-0677">Repeat</keyword>
<dbReference type="OrthoDB" id="6131081at2759"/>
<dbReference type="SMART" id="SM00248">
    <property type="entry name" value="ANK"/>
    <property type="match status" value="13"/>
</dbReference>
<feature type="repeat" description="ANK" evidence="3">
    <location>
        <begin position="790"/>
        <end position="822"/>
    </location>
</feature>
<dbReference type="Pfam" id="PF12796">
    <property type="entry name" value="Ank_2"/>
    <property type="match status" value="4"/>
</dbReference>
<evidence type="ECO:0000256" key="1">
    <source>
        <dbReference type="ARBA" id="ARBA00022737"/>
    </source>
</evidence>
<feature type="repeat" description="ANK" evidence="3">
    <location>
        <begin position="757"/>
        <end position="789"/>
    </location>
</feature>
<feature type="domain" description="DZIP3-like HEPN" evidence="4">
    <location>
        <begin position="64"/>
        <end position="177"/>
    </location>
</feature>
<feature type="repeat" description="ANK" evidence="3">
    <location>
        <begin position="823"/>
        <end position="855"/>
    </location>
</feature>
<keyword evidence="2 3" id="KW-0040">ANK repeat</keyword>
<protein>
    <submittedName>
        <fullName evidence="6">Uncharacterized protein</fullName>
    </submittedName>
</protein>
<dbReference type="PANTHER" id="PTHR24198">
    <property type="entry name" value="ANKYRIN REPEAT AND PROTEIN KINASE DOMAIN-CONTAINING PROTEIN"/>
    <property type="match status" value="1"/>
</dbReference>
<dbReference type="Pfam" id="PF13637">
    <property type="entry name" value="Ank_4"/>
    <property type="match status" value="1"/>
</dbReference>
<dbReference type="SUPFAM" id="SSF48403">
    <property type="entry name" value="Ankyrin repeat"/>
    <property type="match status" value="2"/>
</dbReference>
<dbReference type="Gene3D" id="1.25.40.20">
    <property type="entry name" value="Ankyrin repeat-containing domain"/>
    <property type="match status" value="4"/>
</dbReference>